<keyword evidence="3" id="KW-1185">Reference proteome</keyword>
<dbReference type="EMBL" id="JAENII010000002">
    <property type="protein sequence ID" value="MBK1826150.1"/>
    <property type="molecule type" value="Genomic_DNA"/>
</dbReference>
<feature type="region of interest" description="Disordered" evidence="1">
    <location>
        <begin position="608"/>
        <end position="638"/>
    </location>
</feature>
<gene>
    <name evidence="2" type="ORF">JIN81_03905</name>
</gene>
<dbReference type="AlphaFoldDB" id="A0A934R918"/>
<dbReference type="Proteomes" id="UP000658278">
    <property type="component" value="Unassembled WGS sequence"/>
</dbReference>
<evidence type="ECO:0000313" key="3">
    <source>
        <dbReference type="Proteomes" id="UP000658278"/>
    </source>
</evidence>
<accession>A0A934R918</accession>
<comment type="caution">
    <text evidence="2">The sequence shown here is derived from an EMBL/GenBank/DDBJ whole genome shotgun (WGS) entry which is preliminary data.</text>
</comment>
<organism evidence="2 3">
    <name type="scientific">Haloferula rosea</name>
    <dbReference type="NCBI Taxonomy" id="490093"/>
    <lineage>
        <taxon>Bacteria</taxon>
        <taxon>Pseudomonadati</taxon>
        <taxon>Verrucomicrobiota</taxon>
        <taxon>Verrucomicrobiia</taxon>
        <taxon>Verrucomicrobiales</taxon>
        <taxon>Verrucomicrobiaceae</taxon>
        <taxon>Haloferula</taxon>
    </lineage>
</organism>
<name>A0A934R918_9BACT</name>
<evidence type="ECO:0000313" key="2">
    <source>
        <dbReference type="EMBL" id="MBK1826150.1"/>
    </source>
</evidence>
<protein>
    <submittedName>
        <fullName evidence="2">Uncharacterized protein</fullName>
    </submittedName>
</protein>
<proteinExistence type="predicted"/>
<evidence type="ECO:0000256" key="1">
    <source>
        <dbReference type="SAM" id="MobiDB-lite"/>
    </source>
</evidence>
<reference evidence="2" key="1">
    <citation type="submission" date="2021-01" db="EMBL/GenBank/DDBJ databases">
        <title>Modified the classification status of verrucomicrobia.</title>
        <authorList>
            <person name="Feng X."/>
        </authorList>
    </citation>
    <scope>NUCLEOTIDE SEQUENCE</scope>
    <source>
        <strain evidence="2">KCTC 22201</strain>
    </source>
</reference>
<sequence length="638" mass="68107">MSGSLLLFGLAEASEPPPQPQLVLTKGVGTTWNTDWDGVAGRTYFLQCSIDLVTWLYAPVVDFGSNPSQYGVDTNGAEKTFLRLAYVDDESVFDLASAEFSDFDGDLVSNLGEGLALGTDPLSGDSNLNEISDWDEDSDGDGIPDGWEANAIAELHGSYGITQLTDISLSNIEQVADLSHQQLPPNTLPHQVSIEVTVPSTLPNTVRPESVWPVLPSDLVFRNTFVAPSVLATSFPDWHFSGGHALVLIKNNLQEIQISASCPSSDPVTLKVVRDPADVSAVGSGPLSLLPVGAQNTAEVTTDDRGSFYIVGWVDSDTNGEISNGESAFVCPLIVVDIDINAVEHHEGDPIFGEIAASGFEPAYQYVRFGQNEQDVDPGATTADLYEVAGIGLDAFATFVGGKDGMRGTDRVMGGWSNNIVVNQETGTYKKNNEDDQFVNIGFASNVASASGWDAVADVPMFNPADPSPLLYEEPILDRFDLNAAINGMNSVCLVTGSFQTTGTAPLGRKVRIMAWDSPTSAWPDGHPNHAGFDLKGYDSATAFSAFLTFWSSPESFADIDGQSVSARGGAGERTYQTAYRVDWQTIGVYAVLNSNASITGAIQAPTEEEFSPVKSPPGVDHETRPPLSGTTIHYDAH</sequence>